<evidence type="ECO:0008006" key="3">
    <source>
        <dbReference type="Google" id="ProtNLM"/>
    </source>
</evidence>
<evidence type="ECO:0000313" key="1">
    <source>
        <dbReference type="EMBL" id="EDU60943.1"/>
    </source>
</evidence>
<reference evidence="2" key="1">
    <citation type="submission" date="2008-04" db="EMBL/GenBank/DDBJ databases">
        <title>Draft genome sequence of Providencia stuartii (ATCC 25827).</title>
        <authorList>
            <person name="Sudarsanam P."/>
            <person name="Ley R."/>
            <person name="Guruge J."/>
            <person name="Turnbaugh P.J."/>
            <person name="Mahowald M."/>
            <person name="Liep D."/>
            <person name="Gordon J."/>
        </authorList>
    </citation>
    <scope>NUCLEOTIDE SEQUENCE [LARGE SCALE GENOMIC DNA]</scope>
    <source>
        <strain evidence="2">ATCC 25827</strain>
    </source>
</reference>
<name>A0AA86YNC5_PROST</name>
<sequence length="531" mass="61859">MVNPNNYPVNAFPKTLRQAIYAVHEDTQMPIEMIASTLLAASALALQPLIEIMSPFDNTKSEPCSLYFLTLAKSGEGKSPLRELIMQPFDDFIAEMHTEYEQLLEKYKQDYSIWSLRGKALNRTFQKAAQNGNSAEVEEFLLREHLSNKPIKPKCFEMFYDDATPEGIIQGLQEHPYAGIFADEAITFFTGHLKNKLGLLNKIWKNEPISFSRKKEGTVRLNANLTILLMVQPDIFNNYLETNGKLAISSGFLSRFLFTNTISTVEYRKINLNQEKSQQALSSLFDFFKDFFAKQKQYFYDSSLPKKNLQLSAEAKKLFEIKLNQFQSNTKKFQQWEHIPEFVSKAGNNAIRIASIFDYHDSKEISENSLNNAFEIIEWYLNQASQYFYILSPKYQFQQDVYMLFDWIKARFANPTGKFKFKDNMNREQEIELQPWQPFPKSDLLQFTQKKFRKAEYLNEVLEQLIGLDLIAEIQYPPSSKIYITIVVIEPTGQKHPLNPSQPHYKHIPHPDAFNKLIGAYDKNRMDWFKI</sequence>
<reference evidence="2" key="2">
    <citation type="submission" date="2008-04" db="EMBL/GenBank/DDBJ databases">
        <title>Draft genome sequence of Providencia stuartii(ATCC 25827).</title>
        <authorList>
            <person name="Sudarsanam P."/>
            <person name="Ley R."/>
            <person name="Guruge J."/>
            <person name="Turnbaugh P.J."/>
            <person name="Mahowald M."/>
            <person name="Liep D."/>
            <person name="Gordon J."/>
        </authorList>
    </citation>
    <scope>NUCLEOTIDE SEQUENCE [LARGE SCALE GENOMIC DNA]</scope>
    <source>
        <strain evidence="2">ATCC 25827</strain>
    </source>
</reference>
<dbReference type="RefSeq" id="WP_004917272.1">
    <property type="nucleotide sequence ID" value="NZ_DS607662.1"/>
</dbReference>
<evidence type="ECO:0000313" key="2">
    <source>
        <dbReference type="Proteomes" id="UP000004506"/>
    </source>
</evidence>
<proteinExistence type="predicted"/>
<dbReference type="Proteomes" id="UP000004506">
    <property type="component" value="Unassembled WGS sequence"/>
</dbReference>
<dbReference type="AlphaFoldDB" id="A0AA86YNC5"/>
<dbReference type="Pfam" id="PF13148">
    <property type="entry name" value="DUF3987"/>
    <property type="match status" value="1"/>
</dbReference>
<gene>
    <name evidence="1" type="ORF">PROSTU_00924</name>
</gene>
<organism evidence="1 2">
    <name type="scientific">Providencia stuartii ATCC 25827</name>
    <dbReference type="NCBI Taxonomy" id="471874"/>
    <lineage>
        <taxon>Bacteria</taxon>
        <taxon>Pseudomonadati</taxon>
        <taxon>Pseudomonadota</taxon>
        <taxon>Gammaproteobacteria</taxon>
        <taxon>Enterobacterales</taxon>
        <taxon>Morganellaceae</taxon>
        <taxon>Providencia</taxon>
    </lineage>
</organism>
<dbReference type="InterPro" id="IPR025048">
    <property type="entry name" value="DUF3987"/>
</dbReference>
<protein>
    <recommendedName>
        <fullName evidence="3">DUF3987 domain-containing protein</fullName>
    </recommendedName>
</protein>
<dbReference type="EMBL" id="ABJD02000085">
    <property type="protein sequence ID" value="EDU60943.1"/>
    <property type="molecule type" value="Genomic_DNA"/>
</dbReference>
<accession>A0AA86YNC5</accession>
<reference evidence="1 2" key="3">
    <citation type="submission" date="2008-05" db="EMBL/GenBank/DDBJ databases">
        <authorList>
            <person name="Fulton L."/>
            <person name="Clifton S."/>
            <person name="Fulton B."/>
            <person name="Xu J."/>
            <person name="Minx P."/>
            <person name="Pepin K.H."/>
            <person name="Johnson M."/>
            <person name="Thiruvilangam P."/>
            <person name="Bhonagiri V."/>
            <person name="Nash W.E."/>
            <person name="Mardis E.R."/>
            <person name="Wilson R.K."/>
        </authorList>
    </citation>
    <scope>NUCLEOTIDE SEQUENCE [LARGE SCALE GENOMIC DNA]</scope>
    <source>
        <strain evidence="1 2">ATCC 25827</strain>
    </source>
</reference>
<comment type="caution">
    <text evidence="1">The sequence shown here is derived from an EMBL/GenBank/DDBJ whole genome shotgun (WGS) entry which is preliminary data.</text>
</comment>